<protein>
    <submittedName>
        <fullName evidence="3">AAA family ATPase</fullName>
    </submittedName>
</protein>
<organism evidence="3 4">
    <name type="scientific">Streptomyces monticola</name>
    <dbReference type="NCBI Taxonomy" id="2666263"/>
    <lineage>
        <taxon>Bacteria</taxon>
        <taxon>Bacillati</taxon>
        <taxon>Actinomycetota</taxon>
        <taxon>Actinomycetes</taxon>
        <taxon>Kitasatosporales</taxon>
        <taxon>Streptomycetaceae</taxon>
        <taxon>Streptomyces</taxon>
    </lineage>
</organism>
<dbReference type="Proteomes" id="UP001596523">
    <property type="component" value="Unassembled WGS sequence"/>
</dbReference>
<keyword evidence="2" id="KW-0812">Transmembrane</keyword>
<feature type="transmembrane region" description="Helical" evidence="2">
    <location>
        <begin position="44"/>
        <end position="65"/>
    </location>
</feature>
<sequence>MTAPHTPPHQPSANDPWPAPPHAGAAPPAFEEDGPDMKTELREAAVIAVAVAVSGALLGLLWGWLAPHVPLVSDGKAVFLKDTEGEQAIGADGTFILLALAFGAVSALVVFLVRKRGGVPLAVALMLGGLLASVVAWRLGILFGPGDDVVARAKAAGPGVPFDAPLKLTAMGALIAWPIAALAVHLGLTALFGPRDPEFDPAAPPVWQQADGAPQ</sequence>
<feature type="compositionally biased region" description="Pro residues" evidence="1">
    <location>
        <begin position="1"/>
        <end position="10"/>
    </location>
</feature>
<evidence type="ECO:0000313" key="3">
    <source>
        <dbReference type="EMBL" id="MFC7309173.1"/>
    </source>
</evidence>
<gene>
    <name evidence="3" type="ORF">ACFQVC_33820</name>
</gene>
<evidence type="ECO:0000256" key="2">
    <source>
        <dbReference type="SAM" id="Phobius"/>
    </source>
</evidence>
<feature type="transmembrane region" description="Helical" evidence="2">
    <location>
        <begin position="120"/>
        <end position="139"/>
    </location>
</feature>
<proteinExistence type="predicted"/>
<reference evidence="4" key="1">
    <citation type="journal article" date="2019" name="Int. J. Syst. Evol. Microbiol.">
        <title>The Global Catalogue of Microorganisms (GCM) 10K type strain sequencing project: providing services to taxonomists for standard genome sequencing and annotation.</title>
        <authorList>
            <consortium name="The Broad Institute Genomics Platform"/>
            <consortium name="The Broad Institute Genome Sequencing Center for Infectious Disease"/>
            <person name="Wu L."/>
            <person name="Ma J."/>
        </authorList>
    </citation>
    <scope>NUCLEOTIDE SEQUENCE [LARGE SCALE GENOMIC DNA]</scope>
    <source>
        <strain evidence="4">SYNS20</strain>
    </source>
</reference>
<evidence type="ECO:0000256" key="1">
    <source>
        <dbReference type="SAM" id="MobiDB-lite"/>
    </source>
</evidence>
<dbReference type="EMBL" id="JBHTCF010000019">
    <property type="protein sequence ID" value="MFC7309173.1"/>
    <property type="molecule type" value="Genomic_DNA"/>
</dbReference>
<name>A0ABW2JUW4_9ACTN</name>
<feature type="transmembrane region" description="Helical" evidence="2">
    <location>
        <begin position="168"/>
        <end position="192"/>
    </location>
</feature>
<accession>A0ABW2JUW4</accession>
<feature type="transmembrane region" description="Helical" evidence="2">
    <location>
        <begin position="95"/>
        <end position="113"/>
    </location>
</feature>
<dbReference type="RefSeq" id="WP_381837841.1">
    <property type="nucleotide sequence ID" value="NZ_JBHTCF010000019.1"/>
</dbReference>
<evidence type="ECO:0000313" key="4">
    <source>
        <dbReference type="Proteomes" id="UP001596523"/>
    </source>
</evidence>
<keyword evidence="2" id="KW-0472">Membrane</keyword>
<keyword evidence="4" id="KW-1185">Reference proteome</keyword>
<feature type="region of interest" description="Disordered" evidence="1">
    <location>
        <begin position="1"/>
        <end position="35"/>
    </location>
</feature>
<keyword evidence="2" id="KW-1133">Transmembrane helix</keyword>
<comment type="caution">
    <text evidence="3">The sequence shown here is derived from an EMBL/GenBank/DDBJ whole genome shotgun (WGS) entry which is preliminary data.</text>
</comment>